<organism evidence="5 6">
    <name type="scientific">Pseudooceanicola albus</name>
    <dbReference type="NCBI Taxonomy" id="2692189"/>
    <lineage>
        <taxon>Bacteria</taxon>
        <taxon>Pseudomonadati</taxon>
        <taxon>Pseudomonadota</taxon>
        <taxon>Alphaproteobacteria</taxon>
        <taxon>Rhodobacterales</taxon>
        <taxon>Paracoccaceae</taxon>
        <taxon>Pseudooceanicola</taxon>
    </lineage>
</organism>
<gene>
    <name evidence="5" type="ORF">GR170_02510</name>
</gene>
<evidence type="ECO:0000313" key="5">
    <source>
        <dbReference type="EMBL" id="MXN16693.1"/>
    </source>
</evidence>
<feature type="transmembrane region" description="Helical" evidence="4">
    <location>
        <begin position="44"/>
        <end position="63"/>
    </location>
</feature>
<evidence type="ECO:0000256" key="3">
    <source>
        <dbReference type="ARBA" id="ARBA00022448"/>
    </source>
</evidence>
<keyword evidence="4" id="KW-1133">Transmembrane helix</keyword>
<reference evidence="5 6" key="1">
    <citation type="submission" date="2019-12" db="EMBL/GenBank/DDBJ databases">
        <authorList>
            <person name="Li M."/>
        </authorList>
    </citation>
    <scope>NUCLEOTIDE SEQUENCE [LARGE SCALE GENOMIC DNA]</scope>
    <source>
        <strain evidence="5 6">GBMRC 2024</strain>
    </source>
</reference>
<keyword evidence="3" id="KW-0813">Transport</keyword>
<protein>
    <submittedName>
        <fullName evidence="5">ABC transporter permease</fullName>
    </submittedName>
</protein>
<proteinExistence type="inferred from homology"/>
<dbReference type="Proteomes" id="UP000477911">
    <property type="component" value="Unassembled WGS sequence"/>
</dbReference>
<comment type="similarity">
    <text evidence="2">Belongs to the ABC-2 integral membrane protein family.</text>
</comment>
<dbReference type="RefSeq" id="WP_160891208.1">
    <property type="nucleotide sequence ID" value="NZ_WUMU01000001.1"/>
</dbReference>
<keyword evidence="6" id="KW-1185">Reference proteome</keyword>
<evidence type="ECO:0000313" key="6">
    <source>
        <dbReference type="Proteomes" id="UP000477911"/>
    </source>
</evidence>
<sequence length="272" mass="30738">MFEKPVPRSTLQSALSMAELIFHSTAHDIRKTHRSALFSLLNNLLRVAVMMSVFYLMFLLFGLRNTAIRGDFLLFMLSGVFLYRTHVQTVSAVMGASSAFSAMRQHRPINTLVALASSALSALYIQVLCLFIILVGYHLIHGPFEIYQPLGAFGCILVAWGFGIAVGVAFAALKPWAPTFANILSQFYRRANMIASGKMFVVNTLPTKMRDIFDWNPLFHTIDQTRGHVFINYVPHFTSLRYAIWVSVVIFCLAMIGEFYTRRHVSASWKAR</sequence>
<accession>A0A6L7G285</accession>
<evidence type="ECO:0000256" key="2">
    <source>
        <dbReference type="ARBA" id="ARBA00007783"/>
    </source>
</evidence>
<dbReference type="EMBL" id="WUMU01000001">
    <property type="protein sequence ID" value="MXN16693.1"/>
    <property type="molecule type" value="Genomic_DNA"/>
</dbReference>
<feature type="transmembrane region" description="Helical" evidence="4">
    <location>
        <begin position="242"/>
        <end position="260"/>
    </location>
</feature>
<dbReference type="AlphaFoldDB" id="A0A6L7G285"/>
<comment type="caution">
    <text evidence="5">The sequence shown here is derived from an EMBL/GenBank/DDBJ whole genome shotgun (WGS) entry which is preliminary data.</text>
</comment>
<evidence type="ECO:0000256" key="1">
    <source>
        <dbReference type="ARBA" id="ARBA00004429"/>
    </source>
</evidence>
<keyword evidence="4" id="KW-0472">Membrane</keyword>
<feature type="transmembrane region" description="Helical" evidence="4">
    <location>
        <begin position="152"/>
        <end position="173"/>
    </location>
</feature>
<dbReference type="GO" id="GO:0015920">
    <property type="term" value="P:lipopolysaccharide transport"/>
    <property type="evidence" value="ECO:0007669"/>
    <property type="project" value="TreeGrafter"/>
</dbReference>
<name>A0A6L7G285_9RHOB</name>
<dbReference type="GO" id="GO:0005886">
    <property type="term" value="C:plasma membrane"/>
    <property type="evidence" value="ECO:0007669"/>
    <property type="project" value="UniProtKB-SubCell"/>
</dbReference>
<dbReference type="PANTHER" id="PTHR30413:SF8">
    <property type="entry name" value="TRANSPORT PERMEASE PROTEIN"/>
    <property type="match status" value="1"/>
</dbReference>
<dbReference type="PANTHER" id="PTHR30413">
    <property type="entry name" value="INNER MEMBRANE TRANSPORT PERMEASE"/>
    <property type="match status" value="1"/>
</dbReference>
<feature type="transmembrane region" description="Helical" evidence="4">
    <location>
        <begin position="114"/>
        <end position="140"/>
    </location>
</feature>
<comment type="subcellular location">
    <subcellularLocation>
        <location evidence="1">Cell inner membrane</location>
        <topology evidence="1">Multi-pass membrane protein</topology>
    </subcellularLocation>
</comment>
<evidence type="ECO:0000256" key="4">
    <source>
        <dbReference type="SAM" id="Phobius"/>
    </source>
</evidence>
<keyword evidence="4" id="KW-0812">Transmembrane</keyword>